<dbReference type="InterPro" id="IPR029061">
    <property type="entry name" value="THDP-binding"/>
</dbReference>
<feature type="binding site" evidence="18">
    <location>
        <begin position="116"/>
        <end position="118"/>
    </location>
    <ligand>
        <name>thiamine diphosphate</name>
        <dbReference type="ChEBI" id="CHEBI:58937"/>
    </ligand>
</feature>
<feature type="site" description="Important for catalytic activity" evidence="20">
    <location>
        <position position="29"/>
    </location>
</feature>
<feature type="binding site" evidence="18">
    <location>
        <position position="158"/>
    </location>
    <ligand>
        <name>thiamine diphosphate</name>
        <dbReference type="ChEBI" id="CHEBI:58937"/>
    </ligand>
</feature>
<evidence type="ECO:0000256" key="8">
    <source>
        <dbReference type="ARBA" id="ARBA00016662"/>
    </source>
</evidence>
<dbReference type="InterPro" id="IPR033247">
    <property type="entry name" value="Transketolase_fam"/>
</dbReference>
<evidence type="ECO:0000256" key="4">
    <source>
        <dbReference type="ARBA" id="ARBA00002931"/>
    </source>
</evidence>
<comment type="similarity">
    <text evidence="5 21">Belongs to the transketolase family.</text>
</comment>
<feature type="binding site" evidence="17">
    <location>
        <position position="348"/>
    </location>
    <ligand>
        <name>substrate</name>
    </ligand>
</feature>
<dbReference type="FunFam" id="3.40.50.970:FF:000045">
    <property type="entry name" value="Transketolase"/>
    <property type="match status" value="1"/>
</dbReference>
<organism evidence="24 25">
    <name type="scientific">Sulfurospirillum diekertiae</name>
    <dbReference type="NCBI Taxonomy" id="1854492"/>
    <lineage>
        <taxon>Bacteria</taxon>
        <taxon>Pseudomonadati</taxon>
        <taxon>Campylobacterota</taxon>
        <taxon>Epsilonproteobacteria</taxon>
        <taxon>Campylobacterales</taxon>
        <taxon>Sulfurospirillaceae</taxon>
        <taxon>Sulfurospirillum</taxon>
    </lineage>
</organism>
<protein>
    <recommendedName>
        <fullName evidence="8 15">Transketolase</fullName>
        <ecNumber evidence="7 15">2.2.1.1</ecNumber>
    </recommendedName>
</protein>
<dbReference type="Pfam" id="PF02779">
    <property type="entry name" value="Transket_pyr"/>
    <property type="match status" value="1"/>
</dbReference>
<feature type="binding site" evidence="17">
    <location>
        <position position="448"/>
    </location>
    <ligand>
        <name>substrate</name>
    </ligand>
</feature>
<evidence type="ECO:0000256" key="20">
    <source>
        <dbReference type="PIRSR" id="PIRSR605478-5"/>
    </source>
</evidence>
<evidence type="ECO:0000256" key="12">
    <source>
        <dbReference type="ARBA" id="ARBA00022842"/>
    </source>
</evidence>
<evidence type="ECO:0000256" key="22">
    <source>
        <dbReference type="SAM" id="Phobius"/>
    </source>
</evidence>
<dbReference type="PANTHER" id="PTHR43522:SF2">
    <property type="entry name" value="TRANSKETOLASE 1-RELATED"/>
    <property type="match status" value="1"/>
</dbReference>
<feature type="binding site" evidence="18">
    <location>
        <position position="261"/>
    </location>
    <ligand>
        <name>thiamine diphosphate</name>
        <dbReference type="ChEBI" id="CHEBI:58937"/>
    </ligand>
</feature>
<feature type="binding site" evidence="17">
    <location>
        <position position="375"/>
    </location>
    <ligand>
        <name>substrate</name>
    </ligand>
</feature>
<proteinExistence type="inferred from homology"/>
<keyword evidence="25" id="KW-1185">Reference proteome</keyword>
<evidence type="ECO:0000256" key="3">
    <source>
        <dbReference type="ARBA" id="ARBA00001941"/>
    </source>
</evidence>
<keyword evidence="10 19" id="KW-0479">Metal-binding</keyword>
<comment type="cofactor">
    <cofactor evidence="18">
        <name>thiamine diphosphate</name>
        <dbReference type="ChEBI" id="CHEBI:58937"/>
    </cofactor>
    <text evidence="18">Binds 1 thiamine pyrophosphate per subunit. During the reaction, the substrate forms a covalent intermediate with the cofactor.</text>
</comment>
<feature type="binding site" evidence="18">
    <location>
        <position position="424"/>
    </location>
    <ligand>
        <name>thiamine diphosphate</name>
        <dbReference type="ChEBI" id="CHEBI:58937"/>
    </ligand>
</feature>
<evidence type="ECO:0000313" key="24">
    <source>
        <dbReference type="EMBL" id="ARU49644.1"/>
    </source>
</evidence>
<name>A0A1Y0HQM5_9BACT</name>
<feature type="binding site" evidence="17">
    <location>
        <position position="460"/>
    </location>
    <ligand>
        <name>substrate</name>
    </ligand>
</feature>
<dbReference type="SUPFAM" id="SSF52922">
    <property type="entry name" value="TK C-terminal domain-like"/>
    <property type="match status" value="1"/>
</dbReference>
<dbReference type="SMART" id="SM00861">
    <property type="entry name" value="Transket_pyr"/>
    <property type="match status" value="1"/>
</dbReference>
<dbReference type="InterPro" id="IPR009014">
    <property type="entry name" value="Transketo_C/PFOR_II"/>
</dbReference>
<dbReference type="GO" id="GO:0005829">
    <property type="term" value="C:cytosol"/>
    <property type="evidence" value="ECO:0007669"/>
    <property type="project" value="TreeGrafter"/>
</dbReference>
<evidence type="ECO:0000256" key="9">
    <source>
        <dbReference type="ARBA" id="ARBA00022679"/>
    </source>
</evidence>
<dbReference type="KEGG" id="suls:Sdiek1_2494"/>
<dbReference type="AlphaFoldDB" id="A0A1Y0HQM5"/>
<comment type="cofactor">
    <cofactor evidence="21">
        <name>Mg(2+)</name>
        <dbReference type="ChEBI" id="CHEBI:18420"/>
    </cofactor>
    <cofactor evidence="21">
        <name>Ca(2+)</name>
        <dbReference type="ChEBI" id="CHEBI:29108"/>
    </cofactor>
    <cofactor evidence="21">
        <name>Mn(2+)</name>
        <dbReference type="ChEBI" id="CHEBI:29035"/>
    </cofactor>
    <cofactor evidence="21">
        <name>Co(2+)</name>
        <dbReference type="ChEBI" id="CHEBI:48828"/>
    </cofactor>
    <text evidence="21">Binds 1 Mg(2+) ion per subunit. Can also utilize other divalent metal cations, such as Ca(2+), Mn(2+) and Co(2+).</text>
</comment>
<accession>A0A1Y0HQM5</accession>
<evidence type="ECO:0000256" key="21">
    <source>
        <dbReference type="RuleBase" id="RU004996"/>
    </source>
</evidence>
<keyword evidence="22" id="KW-1133">Transmembrane helix</keyword>
<evidence type="ECO:0000256" key="14">
    <source>
        <dbReference type="ARBA" id="ARBA00049473"/>
    </source>
</evidence>
<dbReference type="InterPro" id="IPR005475">
    <property type="entry name" value="Transketolase-like_Pyr-bd"/>
</dbReference>
<dbReference type="CDD" id="cd02012">
    <property type="entry name" value="TPP_TK"/>
    <property type="match status" value="1"/>
</dbReference>
<feature type="binding site" evidence="18">
    <location>
        <position position="187"/>
    </location>
    <ligand>
        <name>thiamine diphosphate</name>
        <dbReference type="ChEBI" id="CHEBI:58937"/>
    </ligand>
</feature>
<feature type="binding site" evidence="17">
    <location>
        <position position="456"/>
    </location>
    <ligand>
        <name>substrate</name>
    </ligand>
</feature>
<feature type="binding site" evidence="17">
    <location>
        <position position="506"/>
    </location>
    <ligand>
        <name>substrate</name>
    </ligand>
</feature>
<feature type="binding site" evidence="19">
    <location>
        <position position="189"/>
    </location>
    <ligand>
        <name>Mg(2+)</name>
        <dbReference type="ChEBI" id="CHEBI:18420"/>
    </ligand>
</feature>
<feature type="binding site" evidence="19">
    <location>
        <position position="157"/>
    </location>
    <ligand>
        <name>Mg(2+)</name>
        <dbReference type="ChEBI" id="CHEBI:18420"/>
    </ligand>
</feature>
<keyword evidence="11 21" id="KW-0106">Calcium</keyword>
<comment type="function">
    <text evidence="4 21">Catalyzes the transfer of a two-carbon ketol group from a ketose donor to an aldose acceptor, via a covalent intermediate with the cofactor thiamine pyrophosphate.</text>
</comment>
<feature type="site" description="Important for catalytic activity" evidence="20">
    <location>
        <position position="261"/>
    </location>
</feature>
<comment type="cofactor">
    <cofactor evidence="19">
        <name>Mg(2+)</name>
        <dbReference type="ChEBI" id="CHEBI:18420"/>
    </cofactor>
    <text evidence="19">Binds 1 Mg(2+) ion per subunit. Can also utilize other divalent metal cations, such as Ca(2+), Mn(2+) and Co(2+).</text>
</comment>
<comment type="subunit">
    <text evidence="6 21">Homodimer.</text>
</comment>
<dbReference type="CDD" id="cd07033">
    <property type="entry name" value="TPP_PYR_DXS_TK_like"/>
    <property type="match status" value="1"/>
</dbReference>
<dbReference type="InterPro" id="IPR005478">
    <property type="entry name" value="Transketolase_bac-like"/>
</dbReference>
<feature type="binding site" evidence="17">
    <location>
        <position position="29"/>
    </location>
    <ligand>
        <name>substrate</name>
    </ligand>
</feature>
<evidence type="ECO:0000256" key="17">
    <source>
        <dbReference type="PIRSR" id="PIRSR605478-2"/>
    </source>
</evidence>
<evidence type="ECO:0000313" key="25">
    <source>
        <dbReference type="Proteomes" id="UP000196005"/>
    </source>
</evidence>
<feature type="domain" description="Transketolase-like pyrimidine-binding" evidence="23">
    <location>
        <begin position="345"/>
        <end position="511"/>
    </location>
</feature>
<dbReference type="FunFam" id="3.40.50.970:FF:000081">
    <property type="entry name" value="Transketolase"/>
    <property type="match status" value="1"/>
</dbReference>
<comment type="cofactor">
    <cofactor evidence="3">
        <name>Co(2+)</name>
        <dbReference type="ChEBI" id="CHEBI:48828"/>
    </cofactor>
</comment>
<keyword evidence="9 21" id="KW-0808">Transferase</keyword>
<dbReference type="InterPro" id="IPR055152">
    <property type="entry name" value="Transketolase-like_C_2"/>
</dbReference>
<evidence type="ECO:0000259" key="23">
    <source>
        <dbReference type="SMART" id="SM00861"/>
    </source>
</evidence>
<dbReference type="GO" id="GO:0006098">
    <property type="term" value="P:pentose-phosphate shunt"/>
    <property type="evidence" value="ECO:0007669"/>
    <property type="project" value="TreeGrafter"/>
</dbReference>
<feature type="binding site" evidence="19">
    <location>
        <position position="187"/>
    </location>
    <ligand>
        <name>Mg(2+)</name>
        <dbReference type="ChEBI" id="CHEBI:18420"/>
    </ligand>
</feature>
<evidence type="ECO:0000256" key="10">
    <source>
        <dbReference type="ARBA" id="ARBA00022723"/>
    </source>
</evidence>
<evidence type="ECO:0000256" key="1">
    <source>
        <dbReference type="ARBA" id="ARBA00001913"/>
    </source>
</evidence>
<evidence type="ECO:0000256" key="11">
    <source>
        <dbReference type="ARBA" id="ARBA00022837"/>
    </source>
</evidence>
<evidence type="ECO:0000256" key="15">
    <source>
        <dbReference type="NCBIfam" id="TIGR00232"/>
    </source>
</evidence>
<dbReference type="Pfam" id="PF22613">
    <property type="entry name" value="Transketolase_C_1"/>
    <property type="match status" value="1"/>
</dbReference>
<sequence>MENEKMLKKQADTIRFLAADMVQRANSGHPGAPMGLADIVTILARHITHNPKNTKWLNRDRLVFSGGHASALVYSFLHLSGYDISLEDLKNFRQLGSKTPGHPEYGDVPGVEVTTGPLGQGISNAVGFAMAAKYAATLLNTPKTEVITHKVYCLCGDGDLQEGISYEACSLAGHLCLDNLVVIYDCNAITIEGDTSIAWSEDVKHRFEAQGWEVSRIDGHDYEEINDVLEQSKEQTKPYLIIADTTIAKGACEMEGSHHAHGAPLGCEEIKNSKIKAGFDPEKNFSVDDDVYARFNCALEKGDLAEAKWNALVKNELSSEKKALLEALLTPDFSKIEWPNFDSDVATRDSNGKILNAIAQAIPGFLGGSADLSPSNKSELKDMGDFPLGRNIHFGIREHAMGAIINAFALYGLFIPFGATFFIFSDYMKPTVRLAALMKLKNFYIWTHDSIGVGEDGPTHQPIEQLSQFRALPNFYVYRPCDGRENVKAWKKALSMQAPAAFVCSRQKLRALKDDRAYGDVENGGYLLKRRENAQVTLMASGSEVYLALEVACYLSMFGIPSNMVSVPCFDLLNEQDETYIQTIIEPQTKVIAIEAGAGMEWYRYADKVISMERFGASGPAELLFDKFGFTAHKATKSACEFLGLDYDALKAELERDNEKKHCI</sequence>
<comment type="cofactor">
    <cofactor evidence="1">
        <name>Ca(2+)</name>
        <dbReference type="ChEBI" id="CHEBI:29108"/>
    </cofactor>
</comment>
<comment type="catalytic activity">
    <reaction evidence="14 21">
        <text>D-sedoheptulose 7-phosphate + D-glyceraldehyde 3-phosphate = aldehydo-D-ribose 5-phosphate + D-xylulose 5-phosphate</text>
        <dbReference type="Rhea" id="RHEA:10508"/>
        <dbReference type="ChEBI" id="CHEBI:57483"/>
        <dbReference type="ChEBI" id="CHEBI:57737"/>
        <dbReference type="ChEBI" id="CHEBI:58273"/>
        <dbReference type="ChEBI" id="CHEBI:59776"/>
        <dbReference type="EC" id="2.2.1.1"/>
    </reaction>
</comment>
<evidence type="ECO:0000256" key="5">
    <source>
        <dbReference type="ARBA" id="ARBA00007131"/>
    </source>
</evidence>
<keyword evidence="22" id="KW-0812">Transmembrane</keyword>
<dbReference type="GO" id="GO:0046872">
    <property type="term" value="F:metal ion binding"/>
    <property type="evidence" value="ECO:0007669"/>
    <property type="project" value="UniProtKB-KW"/>
</dbReference>
<feature type="active site" description="Proton donor" evidence="16">
    <location>
        <position position="398"/>
    </location>
</feature>
<dbReference type="PROSITE" id="PS00802">
    <property type="entry name" value="TRANSKETOLASE_2"/>
    <property type="match status" value="1"/>
</dbReference>
<dbReference type="InterPro" id="IPR005474">
    <property type="entry name" value="Transketolase_N"/>
</dbReference>
<gene>
    <name evidence="24" type="ORF">Sdiek1_2494</name>
</gene>
<dbReference type="PANTHER" id="PTHR43522">
    <property type="entry name" value="TRANSKETOLASE"/>
    <property type="match status" value="1"/>
</dbReference>
<keyword evidence="12 19" id="KW-0460">Magnesium</keyword>
<evidence type="ECO:0000256" key="16">
    <source>
        <dbReference type="PIRSR" id="PIRSR605478-1"/>
    </source>
</evidence>
<dbReference type="EMBL" id="CP021416">
    <property type="protein sequence ID" value="ARU49644.1"/>
    <property type="molecule type" value="Genomic_DNA"/>
</dbReference>
<feature type="binding site" evidence="17">
    <location>
        <position position="261"/>
    </location>
    <ligand>
        <name>substrate</name>
    </ligand>
</feature>
<reference evidence="25" key="1">
    <citation type="submission" date="2017-05" db="EMBL/GenBank/DDBJ databases">
        <title>Dechlorination kinetics govern the competition between two new strains of the genus Sulfurospirillum.</title>
        <authorList>
            <person name="Buttet G.F."/>
            <person name="Murray A.M."/>
            <person name="Goris T."/>
            <person name="Burion M."/>
            <person name="Lin B."/>
            <person name="Rolle M."/>
            <person name="Maillard J."/>
        </authorList>
    </citation>
    <scope>NUCLEOTIDE SEQUENCE [LARGE SCALE GENOMIC DNA]</scope>
    <source>
        <strain evidence="25">SL2-1</strain>
    </source>
</reference>
<dbReference type="InterPro" id="IPR049557">
    <property type="entry name" value="Transketolase_CS"/>
</dbReference>
<dbReference type="Gene3D" id="3.40.50.920">
    <property type="match status" value="1"/>
</dbReference>
<evidence type="ECO:0000256" key="18">
    <source>
        <dbReference type="PIRSR" id="PIRSR605478-3"/>
    </source>
</evidence>
<dbReference type="GO" id="GO:0004802">
    <property type="term" value="F:transketolase activity"/>
    <property type="evidence" value="ECO:0007669"/>
    <property type="project" value="UniProtKB-UniRule"/>
</dbReference>
<keyword evidence="22" id="KW-0472">Membrane</keyword>
<dbReference type="SUPFAM" id="SSF52518">
    <property type="entry name" value="Thiamin diphosphate-binding fold (THDP-binding)"/>
    <property type="match status" value="2"/>
</dbReference>
<keyword evidence="13 18" id="KW-0786">Thiamine pyrophosphate</keyword>
<comment type="cofactor">
    <cofactor evidence="2">
        <name>Mn(2+)</name>
        <dbReference type="ChEBI" id="CHEBI:29035"/>
    </cofactor>
</comment>
<dbReference type="Gene3D" id="3.40.50.970">
    <property type="match status" value="2"/>
</dbReference>
<dbReference type="NCBIfam" id="TIGR00232">
    <property type="entry name" value="tktlase_bact"/>
    <property type="match status" value="1"/>
</dbReference>
<dbReference type="Proteomes" id="UP000196005">
    <property type="component" value="Chromosome"/>
</dbReference>
<evidence type="ECO:0000256" key="13">
    <source>
        <dbReference type="ARBA" id="ARBA00023052"/>
    </source>
</evidence>
<dbReference type="EC" id="2.2.1.1" evidence="7 15"/>
<dbReference type="Pfam" id="PF00456">
    <property type="entry name" value="Transketolase_N"/>
    <property type="match status" value="1"/>
</dbReference>
<evidence type="ECO:0000256" key="6">
    <source>
        <dbReference type="ARBA" id="ARBA00011738"/>
    </source>
</evidence>
<evidence type="ECO:0000256" key="2">
    <source>
        <dbReference type="ARBA" id="ARBA00001936"/>
    </source>
</evidence>
<feature type="binding site" evidence="18">
    <location>
        <position position="68"/>
    </location>
    <ligand>
        <name>thiamine diphosphate</name>
        <dbReference type="ChEBI" id="CHEBI:58937"/>
    </ligand>
</feature>
<feature type="transmembrane region" description="Helical" evidence="22">
    <location>
        <begin position="400"/>
        <end position="424"/>
    </location>
</feature>
<evidence type="ECO:0000256" key="7">
    <source>
        <dbReference type="ARBA" id="ARBA00013152"/>
    </source>
</evidence>
<dbReference type="InterPro" id="IPR020826">
    <property type="entry name" value="Transketolase_BS"/>
</dbReference>
<dbReference type="PROSITE" id="PS00801">
    <property type="entry name" value="TRANSKETOLASE_1"/>
    <property type="match status" value="1"/>
</dbReference>
<evidence type="ECO:0000256" key="19">
    <source>
        <dbReference type="PIRSR" id="PIRSR605478-4"/>
    </source>
</evidence>